<comment type="caution">
    <text evidence="13">The sequence shown here is derived from an EMBL/GenBank/DDBJ whole genome shotgun (WGS) entry which is preliminary data.</text>
</comment>
<keyword evidence="6 11" id="KW-0472">Membrane</keyword>
<accession>A0A8J7P5J7</accession>
<dbReference type="PANTHER" id="PTHR19944:SF99">
    <property type="entry name" value="HLA CLASS II HISTOCOMPATIBILITY ANTIGEN, DRB1 BETA CHAIN"/>
    <property type="match status" value="1"/>
</dbReference>
<dbReference type="InterPro" id="IPR007110">
    <property type="entry name" value="Ig-like_dom"/>
</dbReference>
<name>A0A8J7P5J7_ATRSP</name>
<feature type="transmembrane region" description="Helical" evidence="11">
    <location>
        <begin position="189"/>
        <end position="210"/>
    </location>
</feature>
<evidence type="ECO:0000256" key="7">
    <source>
        <dbReference type="ARBA" id="ARBA00023157"/>
    </source>
</evidence>
<evidence type="ECO:0000256" key="5">
    <source>
        <dbReference type="ARBA" id="ARBA00023130"/>
    </source>
</evidence>
<sequence>MMDCDFSGDSVEDVVYSRRHVFNQEEIVHFDTNIKKFEGYTADGVRTAEEWNKDTARLASMVADKDRYCKGNFNLIRNGTADRRVPPRVKVVSTKHTDSQHPTLLVCHAMDFYPPRMTVTWLRNGLEQPDVTSSEMLPHGDWTYQVHVYLETTPQPGDRYTCRVQHSSLGRPLEVDWDRSLAEGKRNKIIIGTSGLVLGLIIALAGGVYYKKKKSAGTQLFPTPQNLPIKQILI</sequence>
<keyword evidence="9" id="KW-0491">MHC II</keyword>
<comment type="subcellular location">
    <subcellularLocation>
        <location evidence="1">Membrane</location>
        <topology evidence="1">Single-pass type I membrane protein</topology>
    </subcellularLocation>
</comment>
<dbReference type="SMART" id="SM00921">
    <property type="entry name" value="MHC_II_beta"/>
    <property type="match status" value="1"/>
</dbReference>
<protein>
    <submittedName>
        <fullName evidence="13">HB2D protein</fullName>
    </submittedName>
</protein>
<dbReference type="InterPro" id="IPR013783">
    <property type="entry name" value="Ig-like_fold"/>
</dbReference>
<dbReference type="AlphaFoldDB" id="A0A8J7P5J7"/>
<keyword evidence="8" id="KW-0325">Glycoprotein</keyword>
<keyword evidence="5" id="KW-1064">Adaptive immunity</keyword>
<dbReference type="GO" id="GO:0042613">
    <property type="term" value="C:MHC class II protein complex"/>
    <property type="evidence" value="ECO:0007669"/>
    <property type="project" value="UniProtKB-KW"/>
</dbReference>
<keyword evidence="7" id="KW-1015">Disulfide bond</keyword>
<evidence type="ECO:0000313" key="14">
    <source>
        <dbReference type="Proteomes" id="UP000736164"/>
    </source>
</evidence>
<keyword evidence="10" id="KW-0393">Immunoglobulin domain</keyword>
<keyword evidence="14" id="KW-1185">Reference proteome</keyword>
<feature type="non-terminal residue" evidence="13">
    <location>
        <position position="1"/>
    </location>
</feature>
<dbReference type="InterPro" id="IPR003006">
    <property type="entry name" value="Ig/MHC_CS"/>
</dbReference>
<dbReference type="PANTHER" id="PTHR19944">
    <property type="entry name" value="MHC CLASS II-RELATED"/>
    <property type="match status" value="1"/>
</dbReference>
<evidence type="ECO:0000256" key="2">
    <source>
        <dbReference type="ARBA" id="ARBA00022692"/>
    </source>
</evidence>
<dbReference type="SUPFAM" id="SSF54452">
    <property type="entry name" value="MHC antigen-recognition domain"/>
    <property type="match status" value="1"/>
</dbReference>
<dbReference type="Proteomes" id="UP000736164">
    <property type="component" value="Unassembled WGS sequence"/>
</dbReference>
<gene>
    <name evidence="13" type="primary">Hb2d</name>
    <name evidence="13" type="ORF">GTO95_0001779</name>
</gene>
<keyword evidence="2 11" id="KW-0812">Transmembrane</keyword>
<feature type="non-terminal residue" evidence="13">
    <location>
        <position position="234"/>
    </location>
</feature>
<evidence type="ECO:0000313" key="13">
    <source>
        <dbReference type="EMBL" id="MBN3324564.1"/>
    </source>
</evidence>
<dbReference type="InterPro" id="IPR011162">
    <property type="entry name" value="MHC_I/II-like_Ag-recog"/>
</dbReference>
<dbReference type="InterPro" id="IPR050160">
    <property type="entry name" value="MHC/Immunoglobulin"/>
</dbReference>
<reference evidence="13" key="1">
    <citation type="journal article" date="2021" name="Cell">
        <title>Tracing the genetic footprints of vertebrate landing in non-teleost ray-finned fishes.</title>
        <authorList>
            <person name="Bi X."/>
            <person name="Wang K."/>
            <person name="Yang L."/>
            <person name="Pan H."/>
            <person name="Jiang H."/>
            <person name="Wei Q."/>
            <person name="Fang M."/>
            <person name="Yu H."/>
            <person name="Zhu C."/>
            <person name="Cai Y."/>
            <person name="He Y."/>
            <person name="Gan X."/>
            <person name="Zeng H."/>
            <person name="Yu D."/>
            <person name="Zhu Y."/>
            <person name="Jiang H."/>
            <person name="Qiu Q."/>
            <person name="Yang H."/>
            <person name="Zhang Y.E."/>
            <person name="Wang W."/>
            <person name="Zhu M."/>
            <person name="He S."/>
            <person name="Zhang G."/>
        </authorList>
    </citation>
    <scope>NUCLEOTIDE SEQUENCE</scope>
    <source>
        <strain evidence="13">Allg_001</strain>
    </source>
</reference>
<dbReference type="SUPFAM" id="SSF48726">
    <property type="entry name" value="Immunoglobulin"/>
    <property type="match status" value="1"/>
</dbReference>
<dbReference type="Pfam" id="PF07654">
    <property type="entry name" value="C1-set"/>
    <property type="match status" value="1"/>
</dbReference>
<evidence type="ECO:0000259" key="12">
    <source>
        <dbReference type="PROSITE" id="PS50835"/>
    </source>
</evidence>
<evidence type="ECO:0000256" key="9">
    <source>
        <dbReference type="ARBA" id="ARBA00023182"/>
    </source>
</evidence>
<evidence type="ECO:0000256" key="3">
    <source>
        <dbReference type="ARBA" id="ARBA00022859"/>
    </source>
</evidence>
<dbReference type="Gene3D" id="3.10.320.10">
    <property type="entry name" value="Class II Histocompatibility Antigen, M Beta Chain, Chain B, domain 1"/>
    <property type="match status" value="1"/>
</dbReference>
<feature type="domain" description="Ig-like" evidence="12">
    <location>
        <begin position="87"/>
        <end position="176"/>
    </location>
</feature>
<evidence type="ECO:0000256" key="10">
    <source>
        <dbReference type="ARBA" id="ARBA00023319"/>
    </source>
</evidence>
<dbReference type="EMBL" id="JAAWVO010071008">
    <property type="protein sequence ID" value="MBN3324564.1"/>
    <property type="molecule type" value="Genomic_DNA"/>
</dbReference>
<keyword evidence="4 11" id="KW-1133">Transmembrane helix</keyword>
<dbReference type="InterPro" id="IPR000353">
    <property type="entry name" value="MHC_II_b_N"/>
</dbReference>
<dbReference type="InterPro" id="IPR014745">
    <property type="entry name" value="MHC_II_a/b_N"/>
</dbReference>
<keyword evidence="3" id="KW-0391">Immunity</keyword>
<dbReference type="Gene3D" id="2.60.40.10">
    <property type="entry name" value="Immunoglobulins"/>
    <property type="match status" value="1"/>
</dbReference>
<organism evidence="13 14">
    <name type="scientific">Atractosteus spatula</name>
    <name type="common">Alligator gar</name>
    <name type="synonym">Lepisosteus spatula</name>
    <dbReference type="NCBI Taxonomy" id="7917"/>
    <lineage>
        <taxon>Eukaryota</taxon>
        <taxon>Metazoa</taxon>
        <taxon>Chordata</taxon>
        <taxon>Craniata</taxon>
        <taxon>Vertebrata</taxon>
        <taxon>Euteleostomi</taxon>
        <taxon>Actinopterygii</taxon>
        <taxon>Neopterygii</taxon>
        <taxon>Holostei</taxon>
        <taxon>Semionotiformes</taxon>
        <taxon>Lepisosteidae</taxon>
        <taxon>Atractosteus</taxon>
    </lineage>
</organism>
<evidence type="ECO:0000256" key="11">
    <source>
        <dbReference type="SAM" id="Phobius"/>
    </source>
</evidence>
<dbReference type="PROSITE" id="PS50835">
    <property type="entry name" value="IG_LIKE"/>
    <property type="match status" value="1"/>
</dbReference>
<dbReference type="GO" id="GO:0002504">
    <property type="term" value="P:antigen processing and presentation of peptide or polysaccharide antigen via MHC class II"/>
    <property type="evidence" value="ECO:0007669"/>
    <property type="project" value="UniProtKB-KW"/>
</dbReference>
<dbReference type="PROSITE" id="PS00290">
    <property type="entry name" value="IG_MHC"/>
    <property type="match status" value="1"/>
</dbReference>
<dbReference type="SMART" id="SM00407">
    <property type="entry name" value="IGc1"/>
    <property type="match status" value="1"/>
</dbReference>
<evidence type="ECO:0000256" key="1">
    <source>
        <dbReference type="ARBA" id="ARBA00004479"/>
    </source>
</evidence>
<evidence type="ECO:0000256" key="4">
    <source>
        <dbReference type="ARBA" id="ARBA00022989"/>
    </source>
</evidence>
<proteinExistence type="predicted"/>
<dbReference type="InterPro" id="IPR003597">
    <property type="entry name" value="Ig_C1-set"/>
</dbReference>
<dbReference type="InterPro" id="IPR036179">
    <property type="entry name" value="Ig-like_dom_sf"/>
</dbReference>
<evidence type="ECO:0000256" key="6">
    <source>
        <dbReference type="ARBA" id="ARBA00023136"/>
    </source>
</evidence>
<dbReference type="Pfam" id="PF00969">
    <property type="entry name" value="MHC_II_beta"/>
    <property type="match status" value="1"/>
</dbReference>
<evidence type="ECO:0000256" key="8">
    <source>
        <dbReference type="ARBA" id="ARBA00023180"/>
    </source>
</evidence>
<dbReference type="GO" id="GO:0002250">
    <property type="term" value="P:adaptive immune response"/>
    <property type="evidence" value="ECO:0007669"/>
    <property type="project" value="UniProtKB-KW"/>
</dbReference>